<evidence type="ECO:0000256" key="1">
    <source>
        <dbReference type="ARBA" id="ARBA00010529"/>
    </source>
</evidence>
<dbReference type="AlphaFoldDB" id="A0A5C4T066"/>
<dbReference type="GO" id="GO:0003677">
    <property type="term" value="F:DNA binding"/>
    <property type="evidence" value="ECO:0007669"/>
    <property type="project" value="UniProtKB-KW"/>
</dbReference>
<dbReference type="PANTHER" id="PTHR33175:SF3">
    <property type="entry name" value="DNA-BINDING PROTEIN HU-BETA"/>
    <property type="match status" value="1"/>
</dbReference>
<accession>A0A5C4T066</accession>
<gene>
    <name evidence="5" type="ORF">FE784_34640</name>
</gene>
<dbReference type="OrthoDB" id="9799835at2"/>
<proteinExistence type="inferred from homology"/>
<dbReference type="Proteomes" id="UP000307943">
    <property type="component" value="Unassembled WGS sequence"/>
</dbReference>
<protein>
    <submittedName>
        <fullName evidence="5">HU family DNA-binding protein</fullName>
    </submittedName>
</protein>
<organism evidence="5 6">
    <name type="scientific">Paenibacillus hemerocallicola</name>
    <dbReference type="NCBI Taxonomy" id="1172614"/>
    <lineage>
        <taxon>Bacteria</taxon>
        <taxon>Bacillati</taxon>
        <taxon>Bacillota</taxon>
        <taxon>Bacilli</taxon>
        <taxon>Bacillales</taxon>
        <taxon>Paenibacillaceae</taxon>
        <taxon>Paenibacillus</taxon>
    </lineage>
</organism>
<keyword evidence="2" id="KW-0226">DNA condensation</keyword>
<dbReference type="Pfam" id="PF00216">
    <property type="entry name" value="Bac_DNA_binding"/>
    <property type="match status" value="1"/>
</dbReference>
<sequence length="92" mass="10148">MNKEELIERVAKSSGFTKKNAEKAVTSVLDSIFEALTQNEKVQLVGFGNFAVRDREARKGRNRITGEEVELPADKVPVFAAGKDLKEALNTP</sequence>
<evidence type="ECO:0000313" key="5">
    <source>
        <dbReference type="EMBL" id="TNJ61221.1"/>
    </source>
</evidence>
<dbReference type="SUPFAM" id="SSF47729">
    <property type="entry name" value="IHF-like DNA-binding proteins"/>
    <property type="match status" value="1"/>
</dbReference>
<evidence type="ECO:0000256" key="3">
    <source>
        <dbReference type="ARBA" id="ARBA00023125"/>
    </source>
</evidence>
<dbReference type="CDD" id="cd13831">
    <property type="entry name" value="HU"/>
    <property type="match status" value="1"/>
</dbReference>
<dbReference type="EMBL" id="VDCQ01000076">
    <property type="protein sequence ID" value="TNJ61221.1"/>
    <property type="molecule type" value="Genomic_DNA"/>
</dbReference>
<evidence type="ECO:0000256" key="2">
    <source>
        <dbReference type="ARBA" id="ARBA00023067"/>
    </source>
</evidence>
<dbReference type="PRINTS" id="PR01727">
    <property type="entry name" value="DNABINDINGHU"/>
</dbReference>
<name>A0A5C4T066_9BACL</name>
<comment type="similarity">
    <text evidence="1 4">Belongs to the bacterial histone-like protein family.</text>
</comment>
<comment type="caution">
    <text evidence="5">The sequence shown here is derived from an EMBL/GenBank/DDBJ whole genome shotgun (WGS) entry which is preliminary data.</text>
</comment>
<dbReference type="InterPro" id="IPR010992">
    <property type="entry name" value="IHF-like_DNA-bd_dom_sf"/>
</dbReference>
<dbReference type="PANTHER" id="PTHR33175">
    <property type="entry name" value="DNA-BINDING PROTEIN HU"/>
    <property type="match status" value="1"/>
</dbReference>
<dbReference type="Gene3D" id="4.10.520.10">
    <property type="entry name" value="IHF-like DNA-binding proteins"/>
    <property type="match status" value="1"/>
</dbReference>
<dbReference type="GO" id="GO:0030261">
    <property type="term" value="P:chromosome condensation"/>
    <property type="evidence" value="ECO:0007669"/>
    <property type="project" value="UniProtKB-KW"/>
</dbReference>
<evidence type="ECO:0000256" key="4">
    <source>
        <dbReference type="RuleBase" id="RU003939"/>
    </source>
</evidence>
<reference evidence="5 6" key="1">
    <citation type="submission" date="2019-05" db="EMBL/GenBank/DDBJ databases">
        <title>We sequenced the genome of Paenibacillus hemerocallicola KCTC 33185 for further insight into its adaptation and study the phylogeny of Paenibacillus.</title>
        <authorList>
            <person name="Narsing Rao M.P."/>
        </authorList>
    </citation>
    <scope>NUCLEOTIDE SEQUENCE [LARGE SCALE GENOMIC DNA]</scope>
    <source>
        <strain evidence="5 6">KCTC 33185</strain>
    </source>
</reference>
<keyword evidence="6" id="KW-1185">Reference proteome</keyword>
<dbReference type="GO" id="GO:0030527">
    <property type="term" value="F:structural constituent of chromatin"/>
    <property type="evidence" value="ECO:0007669"/>
    <property type="project" value="InterPro"/>
</dbReference>
<dbReference type="InterPro" id="IPR000119">
    <property type="entry name" value="Hist_DNA-bd"/>
</dbReference>
<dbReference type="SMART" id="SM00411">
    <property type="entry name" value="BHL"/>
    <property type="match status" value="1"/>
</dbReference>
<keyword evidence="3 5" id="KW-0238">DNA-binding</keyword>
<dbReference type="RefSeq" id="WP_139606828.1">
    <property type="nucleotide sequence ID" value="NZ_VDCQ01000076.1"/>
</dbReference>
<evidence type="ECO:0000313" key="6">
    <source>
        <dbReference type="Proteomes" id="UP000307943"/>
    </source>
</evidence>